<keyword evidence="1" id="KW-0479">Metal-binding</keyword>
<keyword evidence="5" id="KW-1185">Reference proteome</keyword>
<evidence type="ECO:0000313" key="5">
    <source>
        <dbReference type="Proteomes" id="UP000028524"/>
    </source>
</evidence>
<dbReference type="EMBL" id="KL660935">
    <property type="protein sequence ID" value="KFA60330.1"/>
    <property type="molecule type" value="Genomic_DNA"/>
</dbReference>
<name>A0A084Q8P5_STAC4</name>
<organism evidence="4 5">
    <name type="scientific">Stachybotrys chlorohalonatus (strain IBT 40285)</name>
    <dbReference type="NCBI Taxonomy" id="1283841"/>
    <lineage>
        <taxon>Eukaryota</taxon>
        <taxon>Fungi</taxon>
        <taxon>Dikarya</taxon>
        <taxon>Ascomycota</taxon>
        <taxon>Pezizomycotina</taxon>
        <taxon>Sordariomycetes</taxon>
        <taxon>Hypocreomycetidae</taxon>
        <taxon>Hypocreales</taxon>
        <taxon>Stachybotryaceae</taxon>
        <taxon>Stachybotrys</taxon>
    </lineage>
</organism>
<dbReference type="InParanoid" id="A0A084Q8P5"/>
<evidence type="ECO:0000256" key="1">
    <source>
        <dbReference type="PROSITE-ProRule" id="PRU00042"/>
    </source>
</evidence>
<evidence type="ECO:0000259" key="3">
    <source>
        <dbReference type="PROSITE" id="PS50157"/>
    </source>
</evidence>
<protein>
    <recommendedName>
        <fullName evidence="3">C2H2-type domain-containing protein</fullName>
    </recommendedName>
</protein>
<keyword evidence="1" id="KW-0862">Zinc</keyword>
<evidence type="ECO:0000313" key="4">
    <source>
        <dbReference type="EMBL" id="KFA60330.1"/>
    </source>
</evidence>
<evidence type="ECO:0000256" key="2">
    <source>
        <dbReference type="SAM" id="MobiDB-lite"/>
    </source>
</evidence>
<dbReference type="PROSITE" id="PS50157">
    <property type="entry name" value="ZINC_FINGER_C2H2_2"/>
    <property type="match status" value="1"/>
</dbReference>
<feature type="domain" description="C2H2-type" evidence="3">
    <location>
        <begin position="290"/>
        <end position="310"/>
    </location>
</feature>
<reference evidence="4 5" key="1">
    <citation type="journal article" date="2014" name="BMC Genomics">
        <title>Comparative genome sequencing reveals chemotype-specific gene clusters in the toxigenic black mold Stachybotrys.</title>
        <authorList>
            <person name="Semeiks J."/>
            <person name="Borek D."/>
            <person name="Otwinowski Z."/>
            <person name="Grishin N.V."/>
        </authorList>
    </citation>
    <scope>NUCLEOTIDE SEQUENCE [LARGE SCALE GENOMIC DNA]</scope>
    <source>
        <strain evidence="4 5">IBT 40285</strain>
    </source>
</reference>
<sequence length="389" mass="43015">MFGDKDLFDNHVVTHFGSALSYFERVDCTRFPGAKTPEGDSSLTQKTISAFDSDDTTLWDNSEVETGKNTELIKVEDKSGDGTRHALFGCLDDLSYIGMHHSASAQALSFRETLGRDLHGLPLDADGIPNLEDTVSAQTSLLSGTSSPSTESHGDNDFLGIVFSKGTSIQISEALMKFFTKFIDAPDDGHGDESEEVRTGLAIDASKASKRSRDVGHGENGAGDESDDDASRSKKVKTDGSENPKISCPFMKRNPLEFSTWRTCIGPGFDGMHRLTVGREHLKRRHLKQHTCQRCGQQFVTGQTLQSHLRAPMPCKLADINMNQGFMSQPQWDEISRKRGLGGQSVVQRWKEIYLVLFPEVDEASVPSPCKYPSWLCGERLNSNDCHRF</sequence>
<accession>A0A084Q8P5</accession>
<feature type="compositionally biased region" description="Basic and acidic residues" evidence="2">
    <location>
        <begin position="229"/>
        <end position="242"/>
    </location>
</feature>
<gene>
    <name evidence="4" type="ORF">S40285_07661</name>
</gene>
<dbReference type="InterPro" id="IPR013087">
    <property type="entry name" value="Znf_C2H2_type"/>
</dbReference>
<dbReference type="PANTHER" id="PTHR38166:SF1">
    <property type="entry name" value="C2H2-TYPE DOMAIN-CONTAINING PROTEIN"/>
    <property type="match status" value="1"/>
</dbReference>
<feature type="compositionally biased region" description="Basic and acidic residues" evidence="2">
    <location>
        <begin position="189"/>
        <end position="198"/>
    </location>
</feature>
<dbReference type="Proteomes" id="UP000028524">
    <property type="component" value="Unassembled WGS sequence"/>
</dbReference>
<feature type="region of interest" description="Disordered" evidence="2">
    <location>
        <begin position="189"/>
        <end position="248"/>
    </location>
</feature>
<proteinExistence type="predicted"/>
<keyword evidence="1" id="KW-0863">Zinc-finger</keyword>
<dbReference type="OrthoDB" id="4161727at2759"/>
<dbReference type="AlphaFoldDB" id="A0A084Q8P5"/>
<dbReference type="HOGENOM" id="CLU_059783_0_0_1"/>
<dbReference type="PANTHER" id="PTHR38166">
    <property type="entry name" value="C2H2-TYPE DOMAIN-CONTAINING PROTEIN-RELATED"/>
    <property type="match status" value="1"/>
</dbReference>
<dbReference type="GO" id="GO:0008270">
    <property type="term" value="F:zinc ion binding"/>
    <property type="evidence" value="ECO:0007669"/>
    <property type="project" value="UniProtKB-KW"/>
</dbReference>